<evidence type="ECO:0000256" key="3">
    <source>
        <dbReference type="ARBA" id="ARBA00022827"/>
    </source>
</evidence>
<dbReference type="PANTHER" id="PTHR46305:SF3">
    <property type="entry name" value="NADPH:QUINONE OXIDOREDUCTASE MDAB"/>
    <property type="match status" value="1"/>
</dbReference>
<evidence type="ECO:0000256" key="1">
    <source>
        <dbReference type="ARBA" id="ARBA00001974"/>
    </source>
</evidence>
<dbReference type="SUPFAM" id="SSF52218">
    <property type="entry name" value="Flavoproteins"/>
    <property type="match status" value="1"/>
</dbReference>
<proteinExistence type="inferred from homology"/>
<name>A0A918USJ8_9BACT</name>
<dbReference type="InterPro" id="IPR003680">
    <property type="entry name" value="Flavodoxin_fold"/>
</dbReference>
<feature type="domain" description="Flavodoxin-like fold" evidence="5">
    <location>
        <begin position="21"/>
        <end position="190"/>
    </location>
</feature>
<dbReference type="InterPro" id="IPR052397">
    <property type="entry name" value="NADPH-QR_MdaB"/>
</dbReference>
<keyword evidence="3" id="KW-0274">FAD</keyword>
<dbReference type="PANTHER" id="PTHR46305">
    <property type="match status" value="1"/>
</dbReference>
<protein>
    <recommendedName>
        <fullName evidence="5">Flavodoxin-like fold domain-containing protein</fullName>
    </recommendedName>
</protein>
<gene>
    <name evidence="6" type="ORF">GCM10007049_25010</name>
</gene>
<organism evidence="6 7">
    <name type="scientific">Echinicola pacifica</name>
    <dbReference type="NCBI Taxonomy" id="346377"/>
    <lineage>
        <taxon>Bacteria</taxon>
        <taxon>Pseudomonadati</taxon>
        <taxon>Bacteroidota</taxon>
        <taxon>Cytophagia</taxon>
        <taxon>Cytophagales</taxon>
        <taxon>Cyclobacteriaceae</taxon>
        <taxon>Echinicola</taxon>
    </lineage>
</organism>
<keyword evidence="2" id="KW-0285">Flavoprotein</keyword>
<sequence>MIMTNVFIINGGHPFAHSPGEFNATLLEKTSSYLSSKDCYAVQTSSVGEKYDVLEEVEKFKWADIIVYHTPIWWFQLPFGFKEYIDRVITAGHQRGIYDSDGRSSKNPAINYGTGGRLQGKKYIVTTSWNAPKEAFELEGEFFRQQSVDDSILFGFHRMNAFIGLERLASMHFHDVEKNADIPQELERYALFLEKMFS</sequence>
<evidence type="ECO:0000256" key="4">
    <source>
        <dbReference type="ARBA" id="ARBA00037981"/>
    </source>
</evidence>
<evidence type="ECO:0000259" key="5">
    <source>
        <dbReference type="Pfam" id="PF02525"/>
    </source>
</evidence>
<evidence type="ECO:0000313" key="6">
    <source>
        <dbReference type="EMBL" id="GGZ31046.1"/>
    </source>
</evidence>
<comment type="similarity">
    <text evidence="4">Belongs to the oxidoreductase MdaB family.</text>
</comment>
<dbReference type="Gene3D" id="3.40.50.360">
    <property type="match status" value="1"/>
</dbReference>
<evidence type="ECO:0000313" key="7">
    <source>
        <dbReference type="Proteomes" id="UP000619457"/>
    </source>
</evidence>
<reference evidence="6" key="1">
    <citation type="journal article" date="2014" name="Int. J. Syst. Evol. Microbiol.">
        <title>Complete genome sequence of Corynebacterium casei LMG S-19264T (=DSM 44701T), isolated from a smear-ripened cheese.</title>
        <authorList>
            <consortium name="US DOE Joint Genome Institute (JGI-PGF)"/>
            <person name="Walter F."/>
            <person name="Albersmeier A."/>
            <person name="Kalinowski J."/>
            <person name="Ruckert C."/>
        </authorList>
    </citation>
    <scope>NUCLEOTIDE SEQUENCE</scope>
    <source>
        <strain evidence="6">KCTC 12368</strain>
    </source>
</reference>
<dbReference type="InterPro" id="IPR029039">
    <property type="entry name" value="Flavoprotein-like_sf"/>
</dbReference>
<reference evidence="6" key="2">
    <citation type="submission" date="2020-09" db="EMBL/GenBank/DDBJ databases">
        <authorList>
            <person name="Sun Q."/>
            <person name="Kim S."/>
        </authorList>
    </citation>
    <scope>NUCLEOTIDE SEQUENCE</scope>
    <source>
        <strain evidence="6">KCTC 12368</strain>
    </source>
</reference>
<dbReference type="Proteomes" id="UP000619457">
    <property type="component" value="Unassembled WGS sequence"/>
</dbReference>
<comment type="cofactor">
    <cofactor evidence="1">
        <name>FAD</name>
        <dbReference type="ChEBI" id="CHEBI:57692"/>
    </cofactor>
</comment>
<comment type="caution">
    <text evidence="6">The sequence shown here is derived from an EMBL/GenBank/DDBJ whole genome shotgun (WGS) entry which is preliminary data.</text>
</comment>
<evidence type="ECO:0000256" key="2">
    <source>
        <dbReference type="ARBA" id="ARBA00022630"/>
    </source>
</evidence>
<dbReference type="EMBL" id="BMWX01000004">
    <property type="protein sequence ID" value="GGZ31046.1"/>
    <property type="molecule type" value="Genomic_DNA"/>
</dbReference>
<dbReference type="Pfam" id="PF02525">
    <property type="entry name" value="Flavodoxin_2"/>
    <property type="match status" value="1"/>
</dbReference>
<dbReference type="AlphaFoldDB" id="A0A918USJ8"/>
<keyword evidence="7" id="KW-1185">Reference proteome</keyword>
<accession>A0A918USJ8</accession>